<dbReference type="Gene3D" id="1.20.90.10">
    <property type="entry name" value="Phospholipase A2 domain"/>
    <property type="match status" value="1"/>
</dbReference>
<name>A0A0D2CKL9_9EURO</name>
<dbReference type="GO" id="GO:0050482">
    <property type="term" value="P:arachidonate secretion"/>
    <property type="evidence" value="ECO:0007669"/>
    <property type="project" value="InterPro"/>
</dbReference>
<protein>
    <submittedName>
        <fullName evidence="4">Uncharacterized protein</fullName>
    </submittedName>
</protein>
<feature type="signal peptide" evidence="3">
    <location>
        <begin position="1"/>
        <end position="21"/>
    </location>
</feature>
<dbReference type="GO" id="GO:0006644">
    <property type="term" value="P:phospholipid metabolic process"/>
    <property type="evidence" value="ECO:0007669"/>
    <property type="project" value="InterPro"/>
</dbReference>
<evidence type="ECO:0000256" key="3">
    <source>
        <dbReference type="SAM" id="SignalP"/>
    </source>
</evidence>
<organism evidence="4 5">
    <name type="scientific">Cladophialophora immunda</name>
    <dbReference type="NCBI Taxonomy" id="569365"/>
    <lineage>
        <taxon>Eukaryota</taxon>
        <taxon>Fungi</taxon>
        <taxon>Dikarya</taxon>
        <taxon>Ascomycota</taxon>
        <taxon>Pezizomycotina</taxon>
        <taxon>Eurotiomycetes</taxon>
        <taxon>Chaetothyriomycetidae</taxon>
        <taxon>Chaetothyriales</taxon>
        <taxon>Herpotrichiellaceae</taxon>
        <taxon>Cladophialophora</taxon>
    </lineage>
</organism>
<dbReference type="GO" id="GO:0005576">
    <property type="term" value="C:extracellular region"/>
    <property type="evidence" value="ECO:0007669"/>
    <property type="project" value="UniProtKB-SubCell"/>
</dbReference>
<dbReference type="VEuPathDB" id="FungiDB:PV07_09809"/>
<dbReference type="AlphaFoldDB" id="A0A0D2CKL9"/>
<evidence type="ECO:0000256" key="1">
    <source>
        <dbReference type="ARBA" id="ARBA00004613"/>
    </source>
</evidence>
<dbReference type="HOGENOM" id="CLU_473265_0_0_1"/>
<dbReference type="PANTHER" id="PTHR12824:SF8">
    <property type="entry name" value="GXIVSPLA2, ISOFORM A"/>
    <property type="match status" value="1"/>
</dbReference>
<gene>
    <name evidence="4" type="ORF">PV07_09809</name>
</gene>
<dbReference type="InterPro" id="IPR036444">
    <property type="entry name" value="PLipase_A2_dom_sf"/>
</dbReference>
<dbReference type="SUPFAM" id="SSF48619">
    <property type="entry name" value="Phospholipase A2, PLA2"/>
    <property type="match status" value="1"/>
</dbReference>
<dbReference type="InterPro" id="IPR033113">
    <property type="entry name" value="PLA2_histidine"/>
</dbReference>
<feature type="chain" id="PRO_5002239784" evidence="3">
    <location>
        <begin position="22"/>
        <end position="576"/>
    </location>
</feature>
<evidence type="ECO:0000313" key="4">
    <source>
        <dbReference type="EMBL" id="KIW24074.1"/>
    </source>
</evidence>
<evidence type="ECO:0000256" key="2">
    <source>
        <dbReference type="ARBA" id="ARBA00022525"/>
    </source>
</evidence>
<dbReference type="Proteomes" id="UP000054466">
    <property type="component" value="Unassembled WGS sequence"/>
</dbReference>
<dbReference type="GeneID" id="27349003"/>
<dbReference type="OrthoDB" id="10022113at2759"/>
<dbReference type="PROSITE" id="PS00118">
    <property type="entry name" value="PA2_HIS"/>
    <property type="match status" value="1"/>
</dbReference>
<dbReference type="GO" id="GO:0004623">
    <property type="term" value="F:phospholipase A2 activity"/>
    <property type="evidence" value="ECO:0007669"/>
    <property type="project" value="InterPro"/>
</dbReference>
<dbReference type="GO" id="GO:0016042">
    <property type="term" value="P:lipid catabolic process"/>
    <property type="evidence" value="ECO:0007669"/>
    <property type="project" value="InterPro"/>
</dbReference>
<evidence type="ECO:0000313" key="5">
    <source>
        <dbReference type="Proteomes" id="UP000054466"/>
    </source>
</evidence>
<keyword evidence="3" id="KW-0732">Signal</keyword>
<comment type="subcellular location">
    <subcellularLocation>
        <location evidence="1">Secreted</location>
    </subcellularLocation>
</comment>
<dbReference type="RefSeq" id="XP_016244290.1">
    <property type="nucleotide sequence ID" value="XM_016397099.1"/>
</dbReference>
<sequence>MKSFLIFVALVFCSFAGAATGAEVCRVDPDTKSDFQIIDKNTGVPLVNDKGVLKVASKPVNLSVAGTFHFEKIKGAPPRVYDLIYAAKGSSPLYLALTKSGKVLLEKASSAGQKYVSPPGGKGEAYITSIWTAQCDGSMNAGTVKNGTIQFHVSNGQVVAGSAPTKRFQFSKLNWALVTPLAFNILNIKEDVQPFKDEPRCPQADLTPALRAGAREAGVNGCGSGWVKTCLKFPPDLDFKSCCDDHDRCYDDCSQGWVACNVKFGNCMVNQCKTLYPDSMFDRFRCEALAATYFDFVSSSTGRDAFHEATNDRCICKCPDPDKTYCSSNGCVDVQTDSSNCGACGLTCTNGLPCVDGECACPAATPDWCSSGCVDFQTDTSNCGECGNVCANKCVNGTCTTTTTTKPHTTTTPAPVASSTLKPWVFKLTTNSNGNVYQEEPAHLYSESDTYLLQSNGHLTVNTACLTVFSTGESDRWLDVGTDGGNALASGDPFYFGYGQGAKEDSCCLTYFSGEECNKATDKFVTVCGAGEGKLKFQAPSWYVRNCTLGFQPSGASTTSSRYLYGSGGDVTSTAS</sequence>
<reference evidence="4 5" key="1">
    <citation type="submission" date="2015-01" db="EMBL/GenBank/DDBJ databases">
        <title>The Genome Sequence of Cladophialophora immunda CBS83496.</title>
        <authorList>
            <consortium name="The Broad Institute Genomics Platform"/>
            <person name="Cuomo C."/>
            <person name="de Hoog S."/>
            <person name="Gorbushina A."/>
            <person name="Stielow B."/>
            <person name="Teixiera M."/>
            <person name="Abouelleil A."/>
            <person name="Chapman S.B."/>
            <person name="Priest M."/>
            <person name="Young S.K."/>
            <person name="Wortman J."/>
            <person name="Nusbaum C."/>
            <person name="Birren B."/>
        </authorList>
    </citation>
    <scope>NUCLEOTIDE SEQUENCE [LARGE SCALE GENOMIC DNA]</scope>
    <source>
        <strain evidence="4 5">CBS 83496</strain>
    </source>
</reference>
<dbReference type="EMBL" id="KN847045">
    <property type="protein sequence ID" value="KIW24074.1"/>
    <property type="molecule type" value="Genomic_DNA"/>
</dbReference>
<accession>A0A0D2CKL9</accession>
<dbReference type="PANTHER" id="PTHR12824">
    <property type="entry name" value="GROUP XII SECRETORY PHOSPHOLIPASE A2 FAMILY MEMBER"/>
    <property type="match status" value="1"/>
</dbReference>
<dbReference type="InterPro" id="IPR010711">
    <property type="entry name" value="PLA2G12"/>
</dbReference>
<proteinExistence type="predicted"/>
<keyword evidence="5" id="KW-1185">Reference proteome</keyword>
<dbReference type="STRING" id="569365.A0A0D2CKL9"/>
<dbReference type="GO" id="GO:0005509">
    <property type="term" value="F:calcium ion binding"/>
    <property type="evidence" value="ECO:0007669"/>
    <property type="project" value="InterPro"/>
</dbReference>
<keyword evidence="2" id="KW-0964">Secreted</keyword>